<evidence type="ECO:0000313" key="11">
    <source>
        <dbReference type="EMBL" id="SCL25724.1"/>
    </source>
</evidence>
<evidence type="ECO:0000256" key="9">
    <source>
        <dbReference type="ARBA" id="ARBA00066675"/>
    </source>
</evidence>
<evidence type="ECO:0000256" key="3">
    <source>
        <dbReference type="ARBA" id="ARBA00022490"/>
    </source>
</evidence>
<evidence type="ECO:0000313" key="12">
    <source>
        <dbReference type="Proteomes" id="UP000198906"/>
    </source>
</evidence>
<dbReference type="PANTHER" id="PTHR20842">
    <property type="entry name" value="PROTEASE S51 ALPHA-ASPARTYL DIPEPTIDASE"/>
    <property type="match status" value="1"/>
</dbReference>
<dbReference type="GO" id="GO:0005737">
    <property type="term" value="C:cytoplasm"/>
    <property type="evidence" value="ECO:0007669"/>
    <property type="project" value="UniProtKB-SubCell"/>
</dbReference>
<evidence type="ECO:0000256" key="5">
    <source>
        <dbReference type="ARBA" id="ARBA00022801"/>
    </source>
</evidence>
<keyword evidence="6" id="KW-0720">Serine protease</keyword>
<dbReference type="EC" id="3.4.13.21" evidence="9"/>
<keyword evidence="5" id="KW-0378">Hydrolase</keyword>
<accession>A0A1C6S899</accession>
<reference evidence="12" key="1">
    <citation type="submission" date="2016-06" db="EMBL/GenBank/DDBJ databases">
        <authorList>
            <person name="Varghese N."/>
        </authorList>
    </citation>
    <scope>NUCLEOTIDE SEQUENCE [LARGE SCALE GENOMIC DNA]</scope>
    <source>
        <strain evidence="12">DSM 46123</strain>
    </source>
</reference>
<dbReference type="STRING" id="47866.GA0074694_4307"/>
<dbReference type="InterPro" id="IPR029062">
    <property type="entry name" value="Class_I_gatase-like"/>
</dbReference>
<dbReference type="Proteomes" id="UP000198906">
    <property type="component" value="Unassembled WGS sequence"/>
</dbReference>
<dbReference type="InterPro" id="IPR005320">
    <property type="entry name" value="Peptidase_S51"/>
</dbReference>
<evidence type="ECO:0000256" key="6">
    <source>
        <dbReference type="ARBA" id="ARBA00022825"/>
    </source>
</evidence>
<gene>
    <name evidence="11" type="ORF">GA0074694_4307</name>
</gene>
<dbReference type="GO" id="GO:0008236">
    <property type="term" value="F:serine-type peptidase activity"/>
    <property type="evidence" value="ECO:0007669"/>
    <property type="project" value="UniProtKB-KW"/>
</dbReference>
<evidence type="ECO:0000256" key="10">
    <source>
        <dbReference type="ARBA" id="ARBA00075877"/>
    </source>
</evidence>
<comment type="catalytic activity">
    <reaction evidence="8">
        <text>Dipeptidase E catalyzes the hydrolysis of dipeptides Asp-|-Xaa. It does not act on peptides with N-terminal Glu, Asn or Gln, nor does it cleave isoaspartyl peptides.</text>
        <dbReference type="EC" id="3.4.13.21"/>
    </reaction>
</comment>
<dbReference type="NCBIfam" id="NF003642">
    <property type="entry name" value="PRK05282.1"/>
    <property type="match status" value="1"/>
</dbReference>
<keyword evidence="4" id="KW-0645">Protease</keyword>
<comment type="subcellular location">
    <subcellularLocation>
        <location evidence="1">Cytoplasm</location>
    </subcellularLocation>
</comment>
<keyword evidence="12" id="KW-1185">Reference proteome</keyword>
<keyword evidence="7" id="KW-0224">Dipeptidase</keyword>
<dbReference type="SUPFAM" id="SSF52317">
    <property type="entry name" value="Class I glutamine amidotransferase-like"/>
    <property type="match status" value="1"/>
</dbReference>
<dbReference type="GO" id="GO:0006508">
    <property type="term" value="P:proteolysis"/>
    <property type="evidence" value="ECO:0007669"/>
    <property type="project" value="UniProtKB-KW"/>
</dbReference>
<dbReference type="PANTHER" id="PTHR20842:SF0">
    <property type="entry name" value="ALPHA-ASPARTYL DIPEPTIDASE"/>
    <property type="match status" value="1"/>
</dbReference>
<proteinExistence type="inferred from homology"/>
<comment type="similarity">
    <text evidence="2">Belongs to the peptidase S51 family.</text>
</comment>
<keyword evidence="3" id="KW-0963">Cytoplasm</keyword>
<evidence type="ECO:0000256" key="2">
    <source>
        <dbReference type="ARBA" id="ARBA00006534"/>
    </source>
</evidence>
<dbReference type="Gene3D" id="3.40.50.880">
    <property type="match status" value="1"/>
</dbReference>
<dbReference type="CDD" id="cd03146">
    <property type="entry name" value="GAT1_Peptidase_E"/>
    <property type="match status" value="1"/>
</dbReference>
<protein>
    <recommendedName>
        <fullName evidence="9">dipeptidase E</fullName>
        <ecNumber evidence="9">3.4.13.21</ecNumber>
    </recommendedName>
    <alternativeName>
        <fullName evidence="10">Asp-specific dipeptidase</fullName>
    </alternativeName>
</protein>
<dbReference type="Pfam" id="PF03575">
    <property type="entry name" value="Peptidase_S51"/>
    <property type="match status" value="1"/>
</dbReference>
<evidence type="ECO:0000256" key="4">
    <source>
        <dbReference type="ARBA" id="ARBA00022670"/>
    </source>
</evidence>
<dbReference type="EMBL" id="FMHU01000002">
    <property type="protein sequence ID" value="SCL25724.1"/>
    <property type="molecule type" value="Genomic_DNA"/>
</dbReference>
<name>A0A1C6S899_9ACTN</name>
<dbReference type="AlphaFoldDB" id="A0A1C6S899"/>
<dbReference type="RefSeq" id="WP_091461044.1">
    <property type="nucleotide sequence ID" value="NZ_FMHU01000002.1"/>
</dbReference>
<evidence type="ECO:0000256" key="8">
    <source>
        <dbReference type="ARBA" id="ARBA00050239"/>
    </source>
</evidence>
<evidence type="ECO:0000256" key="1">
    <source>
        <dbReference type="ARBA" id="ARBA00004496"/>
    </source>
</evidence>
<dbReference type="GO" id="GO:0016805">
    <property type="term" value="F:dipeptidase activity"/>
    <property type="evidence" value="ECO:0007669"/>
    <property type="project" value="UniProtKB-KW"/>
</dbReference>
<sequence>MTQGHQNLLLLSNSTAPGRAYLEHARDAILQALDGRRSIVFVPFALADHDGYTDTVRRALEPLGITVRGAHEGTPRDLVAEAEAVFVGGGNTFRLVKAIHEAGLISVVRARVAEGMPYVGSSAGTNVATPSLRTTNDMPIVQPPSFETFGLVPFQINPHYLDPDPASTHQGETREERLTQFLEENDVPVLAMREGTWLRVSDGSMRLGGVTTGARVFCRGSEPVEVPSGADVTWLVERVGAFEVGR</sequence>
<evidence type="ECO:0000256" key="7">
    <source>
        <dbReference type="ARBA" id="ARBA00022997"/>
    </source>
</evidence>
<organism evidence="11 12">
    <name type="scientific">Micromonospora inyonensis</name>
    <dbReference type="NCBI Taxonomy" id="47866"/>
    <lineage>
        <taxon>Bacteria</taxon>
        <taxon>Bacillati</taxon>
        <taxon>Actinomycetota</taxon>
        <taxon>Actinomycetes</taxon>
        <taxon>Micromonosporales</taxon>
        <taxon>Micromonosporaceae</taxon>
        <taxon>Micromonospora</taxon>
    </lineage>
</organism>
<dbReference type="FunFam" id="3.40.50.880:FF:000007">
    <property type="entry name" value="Peptidase E"/>
    <property type="match status" value="1"/>
</dbReference>